<keyword evidence="2" id="KW-1185">Reference proteome</keyword>
<accession>A0A0J9H443</accession>
<dbReference type="OrthoDB" id="7743618at2"/>
<dbReference type="PATRIC" id="fig|1675527.3.peg.682"/>
<dbReference type="AlphaFoldDB" id="A0A0J9H443"/>
<organism evidence="1 2">
    <name type="scientific">Candidatus Rhodobacter oscarellae</name>
    <dbReference type="NCBI Taxonomy" id="1675527"/>
    <lineage>
        <taxon>Bacteria</taxon>
        <taxon>Pseudomonadati</taxon>
        <taxon>Pseudomonadota</taxon>
        <taxon>Alphaproteobacteria</taxon>
        <taxon>Rhodobacterales</taxon>
        <taxon>Rhodobacter group</taxon>
        <taxon>Rhodobacter</taxon>
    </lineage>
</organism>
<reference evidence="1 2" key="1">
    <citation type="submission" date="2015-06" db="EMBL/GenBank/DDBJ databases">
        <title>Draft genome sequence of an Alphaproteobacteria species associated to the Mediterranean sponge Oscarella lobularis.</title>
        <authorList>
            <person name="Jourda C."/>
            <person name="Santini S."/>
            <person name="Claverie J.-M."/>
        </authorList>
    </citation>
    <scope>NUCLEOTIDE SEQUENCE [LARGE SCALE GENOMIC DNA]</scope>
    <source>
        <strain evidence="1">IGS</strain>
    </source>
</reference>
<proteinExistence type="predicted"/>
<name>A0A0J9H443_9RHOB</name>
<protein>
    <submittedName>
        <fullName evidence="1">Uncharacterized protein</fullName>
    </submittedName>
</protein>
<evidence type="ECO:0000313" key="2">
    <source>
        <dbReference type="Proteomes" id="UP000037178"/>
    </source>
</evidence>
<dbReference type="EMBL" id="LFTY01000001">
    <property type="protein sequence ID" value="KMW60468.1"/>
    <property type="molecule type" value="Genomic_DNA"/>
</dbReference>
<dbReference type="RefSeq" id="WP_152912333.1">
    <property type="nucleotide sequence ID" value="NZ_LFTY01000001.1"/>
</dbReference>
<dbReference type="Proteomes" id="UP000037178">
    <property type="component" value="Unassembled WGS sequence"/>
</dbReference>
<comment type="caution">
    <text evidence="1">The sequence shown here is derived from an EMBL/GenBank/DDBJ whole genome shotgun (WGS) entry which is preliminary data.</text>
</comment>
<sequence length="60" mass="6683">MTIEHTYLLLTAVLTGLLWIPSVMGQVASRGFLNPDNYVTLPEGGLSDWAKRADRAHRQT</sequence>
<evidence type="ECO:0000313" key="1">
    <source>
        <dbReference type="EMBL" id="KMW60468.1"/>
    </source>
</evidence>
<gene>
    <name evidence="1" type="ORF">AIOL_000624</name>
</gene>